<feature type="transmembrane region" description="Helical" evidence="6">
    <location>
        <begin position="314"/>
        <end position="336"/>
    </location>
</feature>
<dbReference type="Gene3D" id="1.20.1250.20">
    <property type="entry name" value="MFS general substrate transporter like domains"/>
    <property type="match status" value="1"/>
</dbReference>
<feature type="transmembrane region" description="Helical" evidence="6">
    <location>
        <begin position="139"/>
        <end position="157"/>
    </location>
</feature>
<dbReference type="AlphaFoldDB" id="A0A1V0N5I9"/>
<reference evidence="9 11" key="2">
    <citation type="submission" date="2020-05" db="EMBL/GenBank/DDBJ databases">
        <authorList>
            <person name="Zhang R."/>
        </authorList>
    </citation>
    <scope>NUCLEOTIDE SEQUENCE [LARGE SCALE GENOMIC DNA]</scope>
    <source>
        <strain evidence="9 11">DSM 28986</strain>
    </source>
</reference>
<dbReference type="PROSITE" id="PS50850">
    <property type="entry name" value="MFS"/>
    <property type="match status" value="1"/>
</dbReference>
<accession>A0A1V0N5I9</accession>
<dbReference type="OrthoDB" id="57573at2157"/>
<evidence type="ECO:0000256" key="2">
    <source>
        <dbReference type="ARBA" id="ARBA00022448"/>
    </source>
</evidence>
<dbReference type="GO" id="GO:0022857">
    <property type="term" value="F:transmembrane transporter activity"/>
    <property type="evidence" value="ECO:0007669"/>
    <property type="project" value="InterPro"/>
</dbReference>
<feature type="transmembrane region" description="Helical" evidence="6">
    <location>
        <begin position="79"/>
        <end position="98"/>
    </location>
</feature>
<dbReference type="STRING" id="74969.FAD_1544"/>
<evidence type="ECO:0000313" key="8">
    <source>
        <dbReference type="EMBL" id="ARD85393.1"/>
    </source>
</evidence>
<dbReference type="Proteomes" id="UP000546917">
    <property type="component" value="Unassembled WGS sequence"/>
</dbReference>
<evidence type="ECO:0000256" key="5">
    <source>
        <dbReference type="ARBA" id="ARBA00023136"/>
    </source>
</evidence>
<feature type="transmembrane region" description="Helical" evidence="6">
    <location>
        <begin position="49"/>
        <end position="72"/>
    </location>
</feature>
<dbReference type="GO" id="GO:0016020">
    <property type="term" value="C:membrane"/>
    <property type="evidence" value="ECO:0007669"/>
    <property type="project" value="UniProtKB-SubCell"/>
</dbReference>
<name>A0A1V0N5I9_9ARCH</name>
<dbReference type="SUPFAM" id="SSF103473">
    <property type="entry name" value="MFS general substrate transporter"/>
    <property type="match status" value="1"/>
</dbReference>
<protein>
    <submittedName>
        <fullName evidence="9">MFS transporter</fullName>
    </submittedName>
    <submittedName>
        <fullName evidence="8">Major facilitator superfamily permease</fullName>
    </submittedName>
</protein>
<dbReference type="InterPro" id="IPR036259">
    <property type="entry name" value="MFS_trans_sf"/>
</dbReference>
<keyword evidence="4 6" id="KW-1133">Transmembrane helix</keyword>
<dbReference type="EMBL" id="JABGBP010000114">
    <property type="protein sequence ID" value="NOL59909.1"/>
    <property type="molecule type" value="Genomic_DNA"/>
</dbReference>
<feature type="transmembrane region" description="Helical" evidence="6">
    <location>
        <begin position="104"/>
        <end position="127"/>
    </location>
</feature>
<dbReference type="KEGG" id="fai:FAD_1544"/>
<keyword evidence="2" id="KW-0813">Transport</keyword>
<feature type="transmembrane region" description="Helical" evidence="6">
    <location>
        <begin position="257"/>
        <end position="278"/>
    </location>
</feature>
<evidence type="ECO:0000256" key="4">
    <source>
        <dbReference type="ARBA" id="ARBA00022989"/>
    </source>
</evidence>
<dbReference type="Pfam" id="PF07690">
    <property type="entry name" value="MFS_1"/>
    <property type="match status" value="1"/>
</dbReference>
<dbReference type="CDD" id="cd17316">
    <property type="entry name" value="MFS_SV2_like"/>
    <property type="match status" value="1"/>
</dbReference>
<dbReference type="PANTHER" id="PTHR23511">
    <property type="entry name" value="SYNAPTIC VESICLE GLYCOPROTEIN 2"/>
    <property type="match status" value="1"/>
</dbReference>
<organism evidence="8 10">
    <name type="scientific">Ferroplasma acidiphilum</name>
    <dbReference type="NCBI Taxonomy" id="74969"/>
    <lineage>
        <taxon>Archaea</taxon>
        <taxon>Methanobacteriati</taxon>
        <taxon>Thermoplasmatota</taxon>
        <taxon>Thermoplasmata</taxon>
        <taxon>Thermoplasmatales</taxon>
        <taxon>Ferroplasmaceae</taxon>
        <taxon>Ferroplasma</taxon>
    </lineage>
</organism>
<evidence type="ECO:0000313" key="11">
    <source>
        <dbReference type="Proteomes" id="UP000546917"/>
    </source>
</evidence>
<evidence type="ECO:0000313" key="10">
    <source>
        <dbReference type="Proteomes" id="UP000192050"/>
    </source>
</evidence>
<proteinExistence type="predicted"/>
<feature type="domain" description="Major facilitator superfamily (MFS) profile" evidence="7">
    <location>
        <begin position="15"/>
        <end position="404"/>
    </location>
</feature>
<reference evidence="8 10" key="1">
    <citation type="submission" date="2011-10" db="EMBL/GenBank/DDBJ databases">
        <title>Metabolic and evolutionary patterns in the extreme acidophile Ferroplasma acidiphilum.</title>
        <authorList>
            <person name="Golyshina O.V."/>
            <person name="Kozyavkin S.A."/>
            <person name="Tatusov R.L."/>
            <person name="Slesarev A.I."/>
            <person name="Golyshin P.N."/>
        </authorList>
    </citation>
    <scope>NUCLEOTIDE SEQUENCE [LARGE SCALE GENOMIC DNA]</scope>
    <source>
        <strain evidence="8">Berkeley</strain>
        <strain evidence="10">Y</strain>
    </source>
</reference>
<dbReference type="GeneID" id="16024813"/>
<dbReference type="InterPro" id="IPR020846">
    <property type="entry name" value="MFS_dom"/>
</dbReference>
<dbReference type="RefSeq" id="WP_009886684.1">
    <property type="nucleotide sequence ID" value="NZ_CP015363.1"/>
</dbReference>
<keyword evidence="3 6" id="KW-0812">Transmembrane</keyword>
<dbReference type="GeneID" id="31677035"/>
<evidence type="ECO:0000313" key="9">
    <source>
        <dbReference type="EMBL" id="NOL59909.1"/>
    </source>
</evidence>
<keyword evidence="10" id="KW-1185">Reference proteome</keyword>
<feature type="transmembrane region" description="Helical" evidence="6">
    <location>
        <begin position="382"/>
        <end position="399"/>
    </location>
</feature>
<feature type="transmembrane region" description="Helical" evidence="6">
    <location>
        <begin position="290"/>
        <end position="308"/>
    </location>
</feature>
<feature type="transmembrane region" description="Helical" evidence="6">
    <location>
        <begin position="12"/>
        <end position="37"/>
    </location>
</feature>
<evidence type="ECO:0000259" key="7">
    <source>
        <dbReference type="PROSITE" id="PS50850"/>
    </source>
</evidence>
<keyword evidence="5 6" id="KW-0472">Membrane</keyword>
<feature type="transmembrane region" description="Helical" evidence="6">
    <location>
        <begin position="169"/>
        <end position="190"/>
    </location>
</feature>
<dbReference type="EMBL" id="CP015363">
    <property type="protein sequence ID" value="ARD85393.1"/>
    <property type="molecule type" value="Genomic_DNA"/>
</dbReference>
<feature type="transmembrane region" description="Helical" evidence="6">
    <location>
        <begin position="227"/>
        <end position="251"/>
    </location>
</feature>
<evidence type="ECO:0000256" key="6">
    <source>
        <dbReference type="SAM" id="Phobius"/>
    </source>
</evidence>
<sequence>MERQVKKKPVANAYYISIGAISIFVASYNIAIISVALKPIENAFQTGTGIVYLLGALIFVGAMIGAIISGVFSDRFGRVSILTIDIVTFIGAGIGSALSTNIAMLMFFRTLVGVGVGIDYVVIFTYISEILATKNSTRNLALIMFFANFGILFSYLIGGTLLTLGSTGWRYALLSGAILAIVPLIMRSRLKESTLWKFKRIKSIKTILKDVTSRENRKYLYRFSIPWFLYQIGDQSLTMFLPFILISALGISVVSGAFSAVLVKAFTIPASIVAFLIIQRLGTRKLQATGFIIRSVFLGILGFGLYFALRFTGIEIIILLGFAFFFGSMGPDKTTVIMPVEKYDESIRGSGQGFNEMAGRFGGLIGILAFALFGMAGIDIGLIFLSITCILGFIITVICRDKNIVENISKNAKEEYYARTK</sequence>
<dbReference type="PANTHER" id="PTHR23511:SF34">
    <property type="entry name" value="SYNAPTIC VESICLE GLYCOPROTEIN 2"/>
    <property type="match status" value="1"/>
</dbReference>
<evidence type="ECO:0000256" key="3">
    <source>
        <dbReference type="ARBA" id="ARBA00022692"/>
    </source>
</evidence>
<gene>
    <name evidence="8" type="ORF">FAD_1544</name>
    <name evidence="9" type="ORF">HLB00_03555</name>
</gene>
<feature type="transmembrane region" description="Helical" evidence="6">
    <location>
        <begin position="357"/>
        <end position="376"/>
    </location>
</feature>
<comment type="subcellular location">
    <subcellularLocation>
        <location evidence="1">Membrane</location>
        <topology evidence="1">Multi-pass membrane protein</topology>
    </subcellularLocation>
</comment>
<dbReference type="Proteomes" id="UP000192050">
    <property type="component" value="Chromosome"/>
</dbReference>
<dbReference type="InterPro" id="IPR011701">
    <property type="entry name" value="MFS"/>
</dbReference>
<evidence type="ECO:0000256" key="1">
    <source>
        <dbReference type="ARBA" id="ARBA00004141"/>
    </source>
</evidence>